<dbReference type="PIRSF" id="PIRSF009449">
    <property type="entry name" value="DNA_primase_large_subunit"/>
    <property type="match status" value="1"/>
</dbReference>
<keyword evidence="3 9" id="KW-0639">Primosome</keyword>
<sequence>MFRQNKRRLAARRNNDLSFDDSNTSIKLENGTTGFPSNGSLTLDEQKLYNNISKTKLNFYELPPQGEITLEEFETWAIDRLKILQEIQSCISRNKSMKEIAIIIKPQLQKLLPSTSASSSTGNDSFLEKKKDYYSHYILRLCFCRTKELRESFVRSETLLFKIRFNMLTSVDQTKFVQSLNLPLLQFISDEEKAKLSQQLYQTTSPLLQFQLNLNDEQQRKAYFARERYIKLPFENVIELVGNRQVFIKDGYAYLPQFQQLNLLASEFSNNINNSLIKTFQYMPRLNEDDRLLPILTHLSSGYAVTDFDENNGQYGDNSDNEINAESVWSPEIMKHYPLSVKHLMEGLKTNHHLRYNGRQQLSLFLKGIGLSADESLKFFCKAFTDGGHMTTEKFNKEYRYNFRHNYGLEGNRINYKPWDCRTILSKPRPGRGDYHGCPFRDFSNEKLTSELQKMNLTPSQIGSVLDSCNKGEYTTANTKVFEFTHDFNGNDPEINDQTLIAHPNLYFERSRQLEKKKKEMEEKIKGTAVN</sequence>
<evidence type="ECO:0000313" key="12">
    <source>
        <dbReference type="EMBL" id="SMN17762.1"/>
    </source>
</evidence>
<keyword evidence="8 9" id="KW-0238">DNA-binding</keyword>
<dbReference type="InterPro" id="IPR058560">
    <property type="entry name" value="DNA_primase_C"/>
</dbReference>
<evidence type="ECO:0000256" key="4">
    <source>
        <dbReference type="ARBA" id="ARBA00022705"/>
    </source>
</evidence>
<evidence type="ECO:0000256" key="7">
    <source>
        <dbReference type="ARBA" id="ARBA00023014"/>
    </source>
</evidence>
<dbReference type="OrthoDB" id="421393at2759"/>
<evidence type="ECO:0000256" key="10">
    <source>
        <dbReference type="PIRSR" id="PIRSR009449-1"/>
    </source>
</evidence>
<dbReference type="GO" id="GO:0046872">
    <property type="term" value="F:metal ion binding"/>
    <property type="evidence" value="ECO:0007669"/>
    <property type="project" value="UniProtKB-UniRule"/>
</dbReference>
<feature type="domain" description="DNA primase large subunit C-terminal" evidence="11">
    <location>
        <begin position="334"/>
        <end position="508"/>
    </location>
</feature>
<evidence type="ECO:0000256" key="1">
    <source>
        <dbReference type="ARBA" id="ARBA00010564"/>
    </source>
</evidence>
<dbReference type="InterPro" id="IPR007238">
    <property type="entry name" value="DNA_primase_lsu_euk/arc"/>
</dbReference>
<evidence type="ECO:0000256" key="3">
    <source>
        <dbReference type="ARBA" id="ARBA00022515"/>
    </source>
</evidence>
<dbReference type="AlphaFoldDB" id="A0A1X7QWH5"/>
<name>A0A1X7QWH5_9SACH</name>
<dbReference type="Pfam" id="PF04104">
    <property type="entry name" value="DNA_primase_lrg"/>
    <property type="match status" value="1"/>
</dbReference>
<evidence type="ECO:0000256" key="5">
    <source>
        <dbReference type="ARBA" id="ARBA00022723"/>
    </source>
</evidence>
<evidence type="ECO:0000256" key="6">
    <source>
        <dbReference type="ARBA" id="ARBA00023004"/>
    </source>
</evidence>
<protein>
    <recommendedName>
        <fullName evidence="9">DNA primase large subunit</fullName>
    </recommendedName>
</protein>
<gene>
    <name evidence="12" type="ORF">KASA_0Q01122G</name>
</gene>
<evidence type="ECO:0000259" key="11">
    <source>
        <dbReference type="Pfam" id="PF04104"/>
    </source>
</evidence>
<dbReference type="GO" id="GO:0003677">
    <property type="term" value="F:DNA binding"/>
    <property type="evidence" value="ECO:0007669"/>
    <property type="project" value="UniProtKB-UniRule"/>
</dbReference>
<dbReference type="PANTHER" id="PTHR10537">
    <property type="entry name" value="DNA PRIMASE LARGE SUBUNIT"/>
    <property type="match status" value="1"/>
</dbReference>
<feature type="binding site" evidence="10">
    <location>
        <position position="438"/>
    </location>
    <ligand>
        <name>[4Fe-4S] cluster</name>
        <dbReference type="ChEBI" id="CHEBI:49883"/>
    </ligand>
</feature>
<dbReference type="CDD" id="cd07322">
    <property type="entry name" value="PriL_PriS_Eukaryotic"/>
    <property type="match status" value="1"/>
</dbReference>
<dbReference type="GO" id="GO:0051539">
    <property type="term" value="F:4 iron, 4 sulfur cluster binding"/>
    <property type="evidence" value="ECO:0007669"/>
    <property type="project" value="UniProtKB-UniRule"/>
</dbReference>
<dbReference type="PANTHER" id="PTHR10537:SF3">
    <property type="entry name" value="DNA PRIMASE LARGE SUBUNIT"/>
    <property type="match status" value="1"/>
</dbReference>
<dbReference type="EMBL" id="FXLY01000002">
    <property type="protein sequence ID" value="SMN17762.1"/>
    <property type="molecule type" value="Genomic_DNA"/>
</dbReference>
<dbReference type="Gene3D" id="1.20.930.80">
    <property type="match status" value="1"/>
</dbReference>
<dbReference type="GO" id="GO:0006270">
    <property type="term" value="P:DNA replication initiation"/>
    <property type="evidence" value="ECO:0007669"/>
    <property type="project" value="TreeGrafter"/>
</dbReference>
<keyword evidence="6 9" id="KW-0408">Iron</keyword>
<keyword evidence="2 9" id="KW-0004">4Fe-4S</keyword>
<accession>A0A1X7QWH5</accession>
<dbReference type="Pfam" id="PF26466">
    <property type="entry name" value="DNA_primase_lrg_N"/>
    <property type="match status" value="1"/>
</dbReference>
<keyword evidence="13" id="KW-1185">Reference proteome</keyword>
<evidence type="ECO:0000313" key="13">
    <source>
        <dbReference type="Proteomes" id="UP000196158"/>
    </source>
</evidence>
<keyword evidence="7 9" id="KW-0411">Iron-sulfur</keyword>
<reference evidence="12 13" key="1">
    <citation type="submission" date="2017-04" db="EMBL/GenBank/DDBJ databases">
        <authorList>
            <person name="Afonso C.L."/>
            <person name="Miller P.J."/>
            <person name="Scott M.A."/>
            <person name="Spackman E."/>
            <person name="Goraichik I."/>
            <person name="Dimitrov K.M."/>
            <person name="Suarez D.L."/>
            <person name="Swayne D.E."/>
        </authorList>
    </citation>
    <scope>NUCLEOTIDE SEQUENCE [LARGE SCALE GENOMIC DNA]</scope>
</reference>
<evidence type="ECO:0000256" key="8">
    <source>
        <dbReference type="ARBA" id="ARBA00023125"/>
    </source>
</evidence>
<organism evidence="12 13">
    <name type="scientific">Maudiozyma saulgeensis</name>
    <dbReference type="NCBI Taxonomy" id="1789683"/>
    <lineage>
        <taxon>Eukaryota</taxon>
        <taxon>Fungi</taxon>
        <taxon>Dikarya</taxon>
        <taxon>Ascomycota</taxon>
        <taxon>Saccharomycotina</taxon>
        <taxon>Saccharomycetes</taxon>
        <taxon>Saccharomycetales</taxon>
        <taxon>Saccharomycetaceae</taxon>
        <taxon>Maudiozyma</taxon>
    </lineage>
</organism>
<dbReference type="InterPro" id="IPR016558">
    <property type="entry name" value="DNA_primase_lsu_euk"/>
</dbReference>
<comment type="cofactor">
    <cofactor evidence="9">
        <name>[4Fe-4S] cluster</name>
        <dbReference type="ChEBI" id="CHEBI:49883"/>
    </cofactor>
    <text evidence="9">Binds 1 [4Fe-4S] cluster.</text>
</comment>
<proteinExistence type="inferred from homology"/>
<evidence type="ECO:0000256" key="9">
    <source>
        <dbReference type="PIRNR" id="PIRNR009449"/>
    </source>
</evidence>
<dbReference type="GO" id="GO:0006269">
    <property type="term" value="P:DNA replication, synthesis of primer"/>
    <property type="evidence" value="ECO:0007669"/>
    <property type="project" value="UniProtKB-KW"/>
</dbReference>
<feature type="binding site" evidence="10">
    <location>
        <position position="421"/>
    </location>
    <ligand>
        <name>[4Fe-4S] cluster</name>
        <dbReference type="ChEBI" id="CHEBI:49883"/>
    </ligand>
</feature>
<comment type="similarity">
    <text evidence="1 9">Belongs to the eukaryotic-type primase large subunit family.</text>
</comment>
<dbReference type="Proteomes" id="UP000196158">
    <property type="component" value="Unassembled WGS sequence"/>
</dbReference>
<keyword evidence="4 9" id="KW-0235">DNA replication</keyword>
<dbReference type="GO" id="GO:0005658">
    <property type="term" value="C:alpha DNA polymerase:primase complex"/>
    <property type="evidence" value="ECO:0007669"/>
    <property type="project" value="TreeGrafter"/>
</dbReference>
<dbReference type="STRING" id="1789683.A0A1X7QWH5"/>
<keyword evidence="5 9" id="KW-0479">Metal-binding</keyword>
<comment type="function">
    <text evidence="9">DNA primase is the polymerase that synthesizes small RNA primers for the Okazaki fragments made during discontinuous DNA replication.</text>
</comment>
<evidence type="ECO:0000256" key="2">
    <source>
        <dbReference type="ARBA" id="ARBA00022485"/>
    </source>
</evidence>